<evidence type="ECO:0000313" key="1">
    <source>
        <dbReference type="EMBL" id="GFD59395.1"/>
    </source>
</evidence>
<proteinExistence type="predicted"/>
<name>A0A699XHH6_TANCI</name>
<accession>A0A699XHH6</accession>
<feature type="non-terminal residue" evidence="1">
    <location>
        <position position="61"/>
    </location>
</feature>
<organism evidence="1">
    <name type="scientific">Tanacetum cinerariifolium</name>
    <name type="common">Dalmatian daisy</name>
    <name type="synonym">Chrysanthemum cinerariifolium</name>
    <dbReference type="NCBI Taxonomy" id="118510"/>
    <lineage>
        <taxon>Eukaryota</taxon>
        <taxon>Viridiplantae</taxon>
        <taxon>Streptophyta</taxon>
        <taxon>Embryophyta</taxon>
        <taxon>Tracheophyta</taxon>
        <taxon>Spermatophyta</taxon>
        <taxon>Magnoliopsida</taxon>
        <taxon>eudicotyledons</taxon>
        <taxon>Gunneridae</taxon>
        <taxon>Pentapetalae</taxon>
        <taxon>asterids</taxon>
        <taxon>campanulids</taxon>
        <taxon>Asterales</taxon>
        <taxon>Asteraceae</taxon>
        <taxon>Asteroideae</taxon>
        <taxon>Anthemideae</taxon>
        <taxon>Anthemidinae</taxon>
        <taxon>Tanacetum</taxon>
    </lineage>
</organism>
<sequence>MIDVSLEADRLATLVEYEILDTPPEPQYDAIVGAAAYRTGAPISTITLVDDDRQWFKARIG</sequence>
<gene>
    <name evidence="1" type="ORF">Tci_931364</name>
</gene>
<dbReference type="PANTHER" id="PTHR43102">
    <property type="entry name" value="SLR1143 PROTEIN"/>
    <property type="match status" value="1"/>
</dbReference>
<dbReference type="AlphaFoldDB" id="A0A699XHH6"/>
<comment type="caution">
    <text evidence="1">The sequence shown here is derived from an EMBL/GenBank/DDBJ whole genome shotgun (WGS) entry which is preliminary data.</text>
</comment>
<dbReference type="EMBL" id="BKCJ011864408">
    <property type="protein sequence ID" value="GFD59395.1"/>
    <property type="molecule type" value="Genomic_DNA"/>
</dbReference>
<protein>
    <submittedName>
        <fullName evidence="1">Putative LOV domain-containing protein</fullName>
    </submittedName>
</protein>
<dbReference type="PANTHER" id="PTHR43102:SF2">
    <property type="entry name" value="GAF DOMAIN-CONTAINING PROTEIN"/>
    <property type="match status" value="1"/>
</dbReference>
<reference evidence="1" key="1">
    <citation type="journal article" date="2019" name="Sci. Rep.">
        <title>Draft genome of Tanacetum cinerariifolium, the natural source of mosquito coil.</title>
        <authorList>
            <person name="Yamashiro T."/>
            <person name="Shiraishi A."/>
            <person name="Satake H."/>
            <person name="Nakayama K."/>
        </authorList>
    </citation>
    <scope>NUCLEOTIDE SEQUENCE</scope>
</reference>